<sequence>MQAMDMSKQPEVKWFYLGPDDNPYGSFSSKDMMQWVNSGYFGDNVPVRTENDQHFYPIGEWVRLCGGKLPFGLPIHSWDAVASQFTRHPISMPPPPMHPVLLPPGLPPPNMTGMHPQRYPAYMPMPPNGMHSPAAIMQPMGMGPHGMTMQQHMVAPLISQPPSEPRDGHHSTNSQTPDSEGEVFVDGQKQNVLLETQILMTEKVSVGTETMKPQMCDASTSTLPLMLNAKDVARLLSELFGQTVHIT</sequence>
<dbReference type="InterPro" id="IPR003169">
    <property type="entry name" value="GYF"/>
</dbReference>
<dbReference type="SUPFAM" id="SSF55277">
    <property type="entry name" value="GYF domain"/>
    <property type="match status" value="1"/>
</dbReference>
<reference evidence="4" key="1">
    <citation type="submission" date="2024-02" db="UniProtKB">
        <authorList>
            <consortium name="WormBaseParasite"/>
        </authorList>
    </citation>
    <scope>IDENTIFICATION</scope>
</reference>
<dbReference type="Proteomes" id="UP000887575">
    <property type="component" value="Unassembled WGS sequence"/>
</dbReference>
<organism evidence="3 4">
    <name type="scientific">Mesorhabditis belari</name>
    <dbReference type="NCBI Taxonomy" id="2138241"/>
    <lineage>
        <taxon>Eukaryota</taxon>
        <taxon>Metazoa</taxon>
        <taxon>Ecdysozoa</taxon>
        <taxon>Nematoda</taxon>
        <taxon>Chromadorea</taxon>
        <taxon>Rhabditida</taxon>
        <taxon>Rhabditina</taxon>
        <taxon>Rhabditomorpha</taxon>
        <taxon>Rhabditoidea</taxon>
        <taxon>Rhabditidae</taxon>
        <taxon>Mesorhabditinae</taxon>
        <taxon>Mesorhabditis</taxon>
    </lineage>
</organism>
<evidence type="ECO:0000256" key="1">
    <source>
        <dbReference type="SAM" id="MobiDB-lite"/>
    </source>
</evidence>
<evidence type="ECO:0000313" key="3">
    <source>
        <dbReference type="Proteomes" id="UP000887575"/>
    </source>
</evidence>
<evidence type="ECO:0000313" key="4">
    <source>
        <dbReference type="WBParaSite" id="MBELARI_LOCUS14718.1"/>
    </source>
</evidence>
<feature type="region of interest" description="Disordered" evidence="1">
    <location>
        <begin position="158"/>
        <end position="183"/>
    </location>
</feature>
<dbReference type="AlphaFoldDB" id="A0AAF3EL73"/>
<dbReference type="Pfam" id="PF02213">
    <property type="entry name" value="GYF"/>
    <property type="match status" value="1"/>
</dbReference>
<keyword evidence="3" id="KW-1185">Reference proteome</keyword>
<proteinExistence type="predicted"/>
<dbReference type="WBParaSite" id="MBELARI_LOCUS14718.1">
    <property type="protein sequence ID" value="MBELARI_LOCUS14718.1"/>
    <property type="gene ID" value="MBELARI_LOCUS14718"/>
</dbReference>
<dbReference type="InterPro" id="IPR035445">
    <property type="entry name" value="GYF-like_dom_sf"/>
</dbReference>
<dbReference type="SMART" id="SM00444">
    <property type="entry name" value="GYF"/>
    <property type="match status" value="1"/>
</dbReference>
<accession>A0AAF3EL73</accession>
<feature type="domain" description="GYF" evidence="2">
    <location>
        <begin position="11"/>
        <end position="59"/>
    </location>
</feature>
<evidence type="ECO:0000259" key="2">
    <source>
        <dbReference type="PROSITE" id="PS50829"/>
    </source>
</evidence>
<protein>
    <submittedName>
        <fullName evidence="4">GYF domain-containing protein</fullName>
    </submittedName>
</protein>
<name>A0AAF3EL73_9BILA</name>
<dbReference type="Gene3D" id="3.30.1490.40">
    <property type="match status" value="1"/>
</dbReference>
<dbReference type="PROSITE" id="PS50829">
    <property type="entry name" value="GYF"/>
    <property type="match status" value="1"/>
</dbReference>